<dbReference type="SUPFAM" id="SSF54909">
    <property type="entry name" value="Dimeric alpha+beta barrel"/>
    <property type="match status" value="1"/>
</dbReference>
<dbReference type="PANTHER" id="PTHR40624">
    <property type="entry name" value="BIOSYNTHESIS MONOOXYGENASE, PUTATIVE (AFU_ORTHOLOGUE AFUA_1G12025)-RELATED"/>
    <property type="match status" value="1"/>
</dbReference>
<evidence type="ECO:0000313" key="2">
    <source>
        <dbReference type="EMBL" id="KAI1861061.1"/>
    </source>
</evidence>
<accession>A0A9P9WFT5</accession>
<organism evidence="2 3">
    <name type="scientific">Neoarthrinium moseri</name>
    <dbReference type="NCBI Taxonomy" id="1658444"/>
    <lineage>
        <taxon>Eukaryota</taxon>
        <taxon>Fungi</taxon>
        <taxon>Dikarya</taxon>
        <taxon>Ascomycota</taxon>
        <taxon>Pezizomycotina</taxon>
        <taxon>Sordariomycetes</taxon>
        <taxon>Xylariomycetidae</taxon>
        <taxon>Amphisphaeriales</taxon>
        <taxon>Apiosporaceae</taxon>
        <taxon>Neoarthrinium</taxon>
    </lineage>
</organism>
<dbReference type="Gene3D" id="3.30.70.100">
    <property type="match status" value="1"/>
</dbReference>
<feature type="domain" description="ABM" evidence="1">
    <location>
        <begin position="5"/>
        <end position="82"/>
    </location>
</feature>
<reference evidence="2" key="1">
    <citation type="submission" date="2021-03" db="EMBL/GenBank/DDBJ databases">
        <title>Revisited historic fungal species revealed as producer of novel bioactive compounds through whole genome sequencing and comparative genomics.</title>
        <authorList>
            <person name="Vignolle G.A."/>
            <person name="Hochenegger N."/>
            <person name="Mach R.L."/>
            <person name="Mach-Aigner A.R."/>
            <person name="Javad Rahimi M."/>
            <person name="Salim K.A."/>
            <person name="Chan C.M."/>
            <person name="Lim L.B.L."/>
            <person name="Cai F."/>
            <person name="Druzhinina I.S."/>
            <person name="U'Ren J.M."/>
            <person name="Derntl C."/>
        </authorList>
    </citation>
    <scope>NUCLEOTIDE SEQUENCE</scope>
    <source>
        <strain evidence="2">TUCIM 5799</strain>
    </source>
</reference>
<keyword evidence="3" id="KW-1185">Reference proteome</keyword>
<gene>
    <name evidence="2" type="ORF">JX265_009680</name>
</gene>
<dbReference type="InterPro" id="IPR007138">
    <property type="entry name" value="ABM_dom"/>
</dbReference>
<protein>
    <recommendedName>
        <fullName evidence="1">ABM domain-containing protein</fullName>
    </recommendedName>
</protein>
<dbReference type="Proteomes" id="UP000829685">
    <property type="component" value="Unassembled WGS sequence"/>
</dbReference>
<evidence type="ECO:0000313" key="3">
    <source>
        <dbReference type="Proteomes" id="UP000829685"/>
    </source>
</evidence>
<name>A0A9P9WFT5_9PEZI</name>
<dbReference type="PANTHER" id="PTHR40624:SF1">
    <property type="entry name" value="BIOSYNTHESIS MONOOXYGENASE, PUTATIVE (AFU_ORTHOLOGUE AFUA_1G12025)-RELATED"/>
    <property type="match status" value="1"/>
</dbReference>
<dbReference type="Pfam" id="PF03992">
    <property type="entry name" value="ABM"/>
    <property type="match status" value="1"/>
</dbReference>
<comment type="caution">
    <text evidence="2">The sequence shown here is derived from an EMBL/GenBank/DDBJ whole genome shotgun (WGS) entry which is preliminary data.</text>
</comment>
<dbReference type="EMBL" id="JAFIMR010000030">
    <property type="protein sequence ID" value="KAI1861061.1"/>
    <property type="molecule type" value="Genomic_DNA"/>
</dbReference>
<proteinExistence type="predicted"/>
<dbReference type="InterPro" id="IPR011008">
    <property type="entry name" value="Dimeric_a/b-barrel"/>
</dbReference>
<evidence type="ECO:0000259" key="1">
    <source>
        <dbReference type="Pfam" id="PF03992"/>
    </source>
</evidence>
<sequence length="111" mass="12447">MSSPVALTAIITLNPGAEQKFIELFNKCAEYSKENEPFVWTYELSRGRVDQKGEVTDLVIREVYENQALMEKHLAGAPVQELIKGIGEGLVKESKIIYTDYKPAVGFPSRL</sequence>
<dbReference type="OrthoDB" id="10011777at2759"/>
<dbReference type="AlphaFoldDB" id="A0A9P9WFT5"/>